<keyword evidence="2" id="KW-1185">Reference proteome</keyword>
<evidence type="ECO:0000313" key="1">
    <source>
        <dbReference type="EMBL" id="KAJ9114265.1"/>
    </source>
</evidence>
<organism evidence="1 2">
    <name type="scientific">Naganishia vaughanmartiniae</name>
    <dbReference type="NCBI Taxonomy" id="1424756"/>
    <lineage>
        <taxon>Eukaryota</taxon>
        <taxon>Fungi</taxon>
        <taxon>Dikarya</taxon>
        <taxon>Basidiomycota</taxon>
        <taxon>Agaricomycotina</taxon>
        <taxon>Tremellomycetes</taxon>
        <taxon>Filobasidiales</taxon>
        <taxon>Filobasidiaceae</taxon>
        <taxon>Naganishia</taxon>
    </lineage>
</organism>
<gene>
    <name evidence="1" type="ORF">QFC22_005717</name>
</gene>
<evidence type="ECO:0000313" key="2">
    <source>
        <dbReference type="Proteomes" id="UP001243375"/>
    </source>
</evidence>
<name>A0ACC2WR66_9TREE</name>
<sequence length="118" mass="12192">MPNPSSSLDRPARSTSLAASPPAPPFPPDKLEAALKYTDDPSCAPLPLELATDALIGPGDIDAFSDADGMLEVELEVGIRIEELGMPLSTSAVILVGPCRVAQAVNGIVGDVLTVVER</sequence>
<dbReference type="EMBL" id="JASBWU010000019">
    <property type="protein sequence ID" value="KAJ9114265.1"/>
    <property type="molecule type" value="Genomic_DNA"/>
</dbReference>
<accession>A0ACC2WR66</accession>
<reference evidence="1" key="1">
    <citation type="submission" date="2023-04" db="EMBL/GenBank/DDBJ databases">
        <title>Draft Genome sequencing of Naganishia species isolated from polar environments using Oxford Nanopore Technology.</title>
        <authorList>
            <person name="Leo P."/>
            <person name="Venkateswaran K."/>
        </authorList>
    </citation>
    <scope>NUCLEOTIDE SEQUENCE</scope>
    <source>
        <strain evidence="1">MNA-CCFEE 5425</strain>
    </source>
</reference>
<dbReference type="Proteomes" id="UP001243375">
    <property type="component" value="Unassembled WGS sequence"/>
</dbReference>
<proteinExistence type="predicted"/>
<protein>
    <submittedName>
        <fullName evidence="1">Uncharacterized protein</fullName>
    </submittedName>
</protein>
<comment type="caution">
    <text evidence="1">The sequence shown here is derived from an EMBL/GenBank/DDBJ whole genome shotgun (WGS) entry which is preliminary data.</text>
</comment>